<protein>
    <submittedName>
        <fullName evidence="2">Uncharacterized protein</fullName>
    </submittedName>
</protein>
<feature type="compositionally biased region" description="Pro residues" evidence="1">
    <location>
        <begin position="127"/>
        <end position="139"/>
    </location>
</feature>
<feature type="compositionally biased region" description="Low complexity" evidence="1">
    <location>
        <begin position="93"/>
        <end position="105"/>
    </location>
</feature>
<accession>A0A917T800</accession>
<evidence type="ECO:0000313" key="2">
    <source>
        <dbReference type="EMBL" id="GGM12410.1"/>
    </source>
</evidence>
<evidence type="ECO:0000313" key="3">
    <source>
        <dbReference type="Proteomes" id="UP000655208"/>
    </source>
</evidence>
<dbReference type="AlphaFoldDB" id="A0A917T800"/>
<feature type="region of interest" description="Disordered" evidence="1">
    <location>
        <begin position="81"/>
        <end position="228"/>
    </location>
</feature>
<evidence type="ECO:0000256" key="1">
    <source>
        <dbReference type="SAM" id="MobiDB-lite"/>
    </source>
</evidence>
<feature type="compositionally biased region" description="Pro residues" evidence="1">
    <location>
        <begin position="106"/>
        <end position="117"/>
    </location>
</feature>
<sequence>MSAPDPGRPVPDADDLRILSELVRRDWIPLAEAAWNARMPVREAAERLVLMAERGMPLRLIAEGDRQALWRITQAGPATSGLPAAGAVGGPGPRSSVPTPLGLPGHPLPPPGHPSAPGPAAVGRPGTVPPPVPPVPAVPPHEQAIAGAVPLGQPPFGTPAVAGTDESAERPAGVPTPPAGQPAAGPLPVVPTGADAPPPGPVDPSRVWGIPGSAAWARTDPAERRQES</sequence>
<dbReference type="Proteomes" id="UP000655208">
    <property type="component" value="Unassembled WGS sequence"/>
</dbReference>
<name>A0A917T800_9ACTN</name>
<comment type="caution">
    <text evidence="2">The sequence shown here is derived from an EMBL/GenBank/DDBJ whole genome shotgun (WGS) entry which is preliminary data.</text>
</comment>
<proteinExistence type="predicted"/>
<reference evidence="2" key="1">
    <citation type="journal article" date="2014" name="Int. J. Syst. Evol. Microbiol.">
        <title>Complete genome sequence of Corynebacterium casei LMG S-19264T (=DSM 44701T), isolated from a smear-ripened cheese.</title>
        <authorList>
            <consortium name="US DOE Joint Genome Institute (JGI-PGF)"/>
            <person name="Walter F."/>
            <person name="Albersmeier A."/>
            <person name="Kalinowski J."/>
            <person name="Ruckert C."/>
        </authorList>
    </citation>
    <scope>NUCLEOTIDE SEQUENCE</scope>
    <source>
        <strain evidence="2">CGMCC 4.7308</strain>
    </source>
</reference>
<feature type="compositionally biased region" description="Low complexity" evidence="1">
    <location>
        <begin position="181"/>
        <end position="195"/>
    </location>
</feature>
<dbReference type="EMBL" id="BMNA01000010">
    <property type="protein sequence ID" value="GGM12410.1"/>
    <property type="molecule type" value="Genomic_DNA"/>
</dbReference>
<keyword evidence="3" id="KW-1185">Reference proteome</keyword>
<organism evidence="2 3">
    <name type="scientific">Nakamurella endophytica</name>
    <dbReference type="NCBI Taxonomy" id="1748367"/>
    <lineage>
        <taxon>Bacteria</taxon>
        <taxon>Bacillati</taxon>
        <taxon>Actinomycetota</taxon>
        <taxon>Actinomycetes</taxon>
        <taxon>Nakamurellales</taxon>
        <taxon>Nakamurellaceae</taxon>
        <taxon>Nakamurella</taxon>
    </lineage>
</organism>
<gene>
    <name evidence="2" type="ORF">GCM10011594_35360</name>
</gene>
<reference evidence="2" key="2">
    <citation type="submission" date="2020-09" db="EMBL/GenBank/DDBJ databases">
        <authorList>
            <person name="Sun Q."/>
            <person name="Zhou Y."/>
        </authorList>
    </citation>
    <scope>NUCLEOTIDE SEQUENCE</scope>
    <source>
        <strain evidence="2">CGMCC 4.7308</strain>
    </source>
</reference>